<dbReference type="Pfam" id="PF00675">
    <property type="entry name" value="Peptidase_M16"/>
    <property type="match status" value="1"/>
</dbReference>
<comment type="caution">
    <text evidence="5">The sequence shown here is derived from an EMBL/GenBank/DDBJ whole genome shotgun (WGS) entry which is preliminary data.</text>
</comment>
<proteinExistence type="inferred from homology"/>
<evidence type="ECO:0000259" key="3">
    <source>
        <dbReference type="Pfam" id="PF00675"/>
    </source>
</evidence>
<dbReference type="InterPro" id="IPR001431">
    <property type="entry name" value="Pept_M16_Zn_BS"/>
</dbReference>
<feature type="domain" description="Peptidase M16 N-terminal" evidence="3">
    <location>
        <begin position="12"/>
        <end position="159"/>
    </location>
</feature>
<evidence type="ECO:0000256" key="1">
    <source>
        <dbReference type="ARBA" id="ARBA00007261"/>
    </source>
</evidence>
<dbReference type="InterPro" id="IPR011249">
    <property type="entry name" value="Metalloenz_LuxS/M16"/>
</dbReference>
<sequence>MYVKRVLPNGVRIISERLDNVRTVSVGIWVGNGSRYEPAELNGISHFIEHMIFKGTEKRSARHIAIAIDALGGQANAFTDKECTCYYMKVLDSRLQTGIALLADMFLESRFAQEDIELERGVVLEEIDMYEDSPEDVAIDKLFEKCYDGSSLGRPILGTEETLAPITTEIMHKYMHEYYRPEDTVIAVSGHFTDEDLDYIADLFSVMTGSGRNQTTPAVYKPSLVLRSKEIEQNHLCLSFPGVSALSEDRFTMNLLCNILGGGMSSRLFQSIRERSGLCYSIYTFTTPHQDTGLMSIYTGLGEETERRALERILQELHQFCEDGPAQDEISRTREQAKTTLLMGLESTGTRMMTIGRSELIRGEVSRIEDVLAGYDSVTRDDILELARRIFDPAQASLAVVGNPGAEDEYRELLSKHL</sequence>
<reference evidence="5 6" key="1">
    <citation type="submission" date="2020-08" db="EMBL/GenBank/DDBJ databases">
        <title>Genome public.</title>
        <authorList>
            <person name="Liu C."/>
            <person name="Sun Q."/>
        </authorList>
    </citation>
    <scope>NUCLEOTIDE SEQUENCE [LARGE SCALE GENOMIC DNA]</scope>
    <source>
        <strain evidence="5 6">M2</strain>
    </source>
</reference>
<dbReference type="InterPro" id="IPR007863">
    <property type="entry name" value="Peptidase_M16_C"/>
</dbReference>
<name>A0ABR7GN30_9FIRM</name>
<dbReference type="PROSITE" id="PS00143">
    <property type="entry name" value="INSULINASE"/>
    <property type="match status" value="1"/>
</dbReference>
<gene>
    <name evidence="5" type="ORF">H8S02_07150</name>
</gene>
<dbReference type="Proteomes" id="UP000641741">
    <property type="component" value="Unassembled WGS sequence"/>
</dbReference>
<dbReference type="RefSeq" id="WP_118723237.1">
    <property type="nucleotide sequence ID" value="NZ_JACOPK010000005.1"/>
</dbReference>
<comment type="similarity">
    <text evidence="1 2">Belongs to the peptidase M16 family.</text>
</comment>
<organism evidence="5 6">
    <name type="scientific">Agathobaculum hominis</name>
    <dbReference type="NCBI Taxonomy" id="2763014"/>
    <lineage>
        <taxon>Bacteria</taxon>
        <taxon>Bacillati</taxon>
        <taxon>Bacillota</taxon>
        <taxon>Clostridia</taxon>
        <taxon>Eubacteriales</taxon>
        <taxon>Butyricicoccaceae</taxon>
        <taxon>Agathobaculum</taxon>
    </lineage>
</organism>
<protein>
    <submittedName>
        <fullName evidence="5">Insulinase family protein</fullName>
    </submittedName>
</protein>
<dbReference type="PANTHER" id="PTHR11851">
    <property type="entry name" value="METALLOPROTEASE"/>
    <property type="match status" value="1"/>
</dbReference>
<accession>A0ABR7GN30</accession>
<dbReference type="InterPro" id="IPR011765">
    <property type="entry name" value="Pept_M16_N"/>
</dbReference>
<dbReference type="PANTHER" id="PTHR11851:SF49">
    <property type="entry name" value="MITOCHONDRIAL-PROCESSING PEPTIDASE SUBUNIT ALPHA"/>
    <property type="match status" value="1"/>
</dbReference>
<dbReference type="Gene3D" id="3.30.830.10">
    <property type="entry name" value="Metalloenzyme, LuxS/M16 peptidase-like"/>
    <property type="match status" value="2"/>
</dbReference>
<evidence type="ECO:0000313" key="6">
    <source>
        <dbReference type="Proteomes" id="UP000641741"/>
    </source>
</evidence>
<dbReference type="EMBL" id="JACOPK010000005">
    <property type="protein sequence ID" value="MBC5695721.1"/>
    <property type="molecule type" value="Genomic_DNA"/>
</dbReference>
<feature type="domain" description="Peptidase M16 C-terminal" evidence="4">
    <location>
        <begin position="166"/>
        <end position="336"/>
    </location>
</feature>
<evidence type="ECO:0000259" key="4">
    <source>
        <dbReference type="Pfam" id="PF05193"/>
    </source>
</evidence>
<dbReference type="InterPro" id="IPR050361">
    <property type="entry name" value="MPP/UQCRC_Complex"/>
</dbReference>
<keyword evidence="6" id="KW-1185">Reference proteome</keyword>
<dbReference type="Pfam" id="PF05193">
    <property type="entry name" value="Peptidase_M16_C"/>
    <property type="match status" value="1"/>
</dbReference>
<dbReference type="SUPFAM" id="SSF63411">
    <property type="entry name" value="LuxS/MPP-like metallohydrolase"/>
    <property type="match status" value="2"/>
</dbReference>
<evidence type="ECO:0000313" key="5">
    <source>
        <dbReference type="EMBL" id="MBC5695721.1"/>
    </source>
</evidence>
<evidence type="ECO:0000256" key="2">
    <source>
        <dbReference type="RuleBase" id="RU004447"/>
    </source>
</evidence>